<dbReference type="GO" id="GO:0004325">
    <property type="term" value="F:ferrochelatase activity"/>
    <property type="evidence" value="ECO:0007669"/>
    <property type="project" value="UniProtKB-UniRule"/>
</dbReference>
<dbReference type="FunFam" id="3.40.50.1400:FF:000002">
    <property type="entry name" value="Ferrochelatase"/>
    <property type="match status" value="1"/>
</dbReference>
<protein>
    <recommendedName>
        <fullName evidence="9 10">Ferrochelatase</fullName>
        <ecNumber evidence="9 10">4.98.1.1</ecNumber>
    </recommendedName>
    <alternativeName>
        <fullName evidence="9">Heme synthase</fullName>
    </alternativeName>
    <alternativeName>
        <fullName evidence="9">Protoheme ferro-lyase</fullName>
    </alternativeName>
</protein>
<evidence type="ECO:0000256" key="5">
    <source>
        <dbReference type="ARBA" id="ARBA00023133"/>
    </source>
</evidence>
<evidence type="ECO:0000256" key="7">
    <source>
        <dbReference type="ARBA" id="ARBA00023244"/>
    </source>
</evidence>
<feature type="binding site" evidence="9">
    <location>
        <position position="215"/>
    </location>
    <ligand>
        <name>Fe(2+)</name>
        <dbReference type="ChEBI" id="CHEBI:29033"/>
    </ligand>
</feature>
<evidence type="ECO:0000256" key="9">
    <source>
        <dbReference type="HAMAP-Rule" id="MF_00323"/>
    </source>
</evidence>
<comment type="similarity">
    <text evidence="1 9 10">Belongs to the ferrochelatase family.</text>
</comment>
<evidence type="ECO:0000256" key="3">
    <source>
        <dbReference type="ARBA" id="ARBA00022723"/>
    </source>
</evidence>
<comment type="pathway">
    <text evidence="9 10">Porphyrin-containing compound metabolism; protoheme biosynthesis; protoheme from protoporphyrin-IX: step 1/1.</text>
</comment>
<comment type="function">
    <text evidence="9 10">Catalyzes the ferrous insertion into protoporphyrin IX.</text>
</comment>
<evidence type="ECO:0000256" key="10">
    <source>
        <dbReference type="RuleBase" id="RU000607"/>
    </source>
</evidence>
<dbReference type="InterPro" id="IPR033659">
    <property type="entry name" value="Ferrochelatase_N"/>
</dbReference>
<dbReference type="GO" id="GO:0046872">
    <property type="term" value="F:metal ion binding"/>
    <property type="evidence" value="ECO:0007669"/>
    <property type="project" value="UniProtKB-KW"/>
</dbReference>
<proteinExistence type="inferred from homology"/>
<dbReference type="AlphaFoldDB" id="A0A7T8EDE3"/>
<name>A0A7T8EDE3_9GAMM</name>
<keyword evidence="6 9" id="KW-0456">Lyase</keyword>
<dbReference type="NCBIfam" id="TIGR00109">
    <property type="entry name" value="hemH"/>
    <property type="match status" value="1"/>
</dbReference>
<dbReference type="InterPro" id="IPR001015">
    <property type="entry name" value="Ferrochelatase"/>
</dbReference>
<keyword evidence="4 9" id="KW-0408">Iron</keyword>
<comment type="catalytic activity">
    <reaction evidence="9 10">
        <text>heme b + 2 H(+) = protoporphyrin IX + Fe(2+)</text>
        <dbReference type="Rhea" id="RHEA:22584"/>
        <dbReference type="ChEBI" id="CHEBI:15378"/>
        <dbReference type="ChEBI" id="CHEBI:29033"/>
        <dbReference type="ChEBI" id="CHEBI:57306"/>
        <dbReference type="ChEBI" id="CHEBI:60344"/>
        <dbReference type="EC" id="4.98.1.1"/>
    </reaction>
</comment>
<keyword evidence="7 9" id="KW-0627">Porphyrin biosynthesis</keyword>
<keyword evidence="3 9" id="KW-0479">Metal-binding</keyword>
<dbReference type="GO" id="GO:0006783">
    <property type="term" value="P:heme biosynthetic process"/>
    <property type="evidence" value="ECO:0007669"/>
    <property type="project" value="UniProtKB-UniRule"/>
</dbReference>
<reference evidence="11" key="1">
    <citation type="submission" date="2018-09" db="EMBL/GenBank/DDBJ databases">
        <title>Genome sequencing and analysis.</title>
        <authorList>
            <person name="Huang Y.-T."/>
        </authorList>
    </citation>
    <scope>NUCLEOTIDE SEQUENCE</scope>
    <source>
        <strain evidence="11">HIDE</strain>
    </source>
</reference>
<dbReference type="InterPro" id="IPR019772">
    <property type="entry name" value="Ferrochelatase_AS"/>
</dbReference>
<comment type="catalytic activity">
    <reaction evidence="8">
        <text>Fe-coproporphyrin III + 2 H(+) = coproporphyrin III + Fe(2+)</text>
        <dbReference type="Rhea" id="RHEA:49572"/>
        <dbReference type="ChEBI" id="CHEBI:15378"/>
        <dbReference type="ChEBI" id="CHEBI:29033"/>
        <dbReference type="ChEBI" id="CHEBI:68438"/>
        <dbReference type="ChEBI" id="CHEBI:131725"/>
        <dbReference type="EC" id="4.99.1.9"/>
    </reaction>
    <physiologicalReaction direction="right-to-left" evidence="8">
        <dbReference type="Rhea" id="RHEA:49574"/>
    </physiologicalReaction>
</comment>
<evidence type="ECO:0000256" key="4">
    <source>
        <dbReference type="ARBA" id="ARBA00023004"/>
    </source>
</evidence>
<dbReference type="CDD" id="cd00419">
    <property type="entry name" value="Ferrochelatase_C"/>
    <property type="match status" value="1"/>
</dbReference>
<dbReference type="PROSITE" id="PS00534">
    <property type="entry name" value="FERROCHELATASE"/>
    <property type="match status" value="1"/>
</dbReference>
<dbReference type="GO" id="GO:0005737">
    <property type="term" value="C:cytoplasm"/>
    <property type="evidence" value="ECO:0007669"/>
    <property type="project" value="UniProtKB-SubCell"/>
</dbReference>
<evidence type="ECO:0000256" key="6">
    <source>
        <dbReference type="ARBA" id="ARBA00023239"/>
    </source>
</evidence>
<dbReference type="InterPro" id="IPR033644">
    <property type="entry name" value="Ferrochelatase_C"/>
</dbReference>
<gene>
    <name evidence="9" type="primary">hemH</name>
    <name evidence="11" type="ORF">D7032_14145</name>
</gene>
<feature type="binding site" evidence="9">
    <location>
        <position position="296"/>
    </location>
    <ligand>
        <name>Fe(2+)</name>
        <dbReference type="ChEBI" id="CHEBI:29033"/>
    </ligand>
</feature>
<dbReference type="UniPathway" id="UPA00252">
    <property type="reaction ID" value="UER00325"/>
</dbReference>
<dbReference type="Pfam" id="PF00762">
    <property type="entry name" value="Ferrochelatase"/>
    <property type="match status" value="1"/>
</dbReference>
<evidence type="ECO:0000256" key="8">
    <source>
        <dbReference type="ARBA" id="ARBA00024536"/>
    </source>
</evidence>
<dbReference type="PANTHER" id="PTHR11108">
    <property type="entry name" value="FERROCHELATASE"/>
    <property type="match status" value="1"/>
</dbReference>
<evidence type="ECO:0000256" key="2">
    <source>
        <dbReference type="ARBA" id="ARBA00022490"/>
    </source>
</evidence>
<organism evidence="11">
    <name type="scientific">Shewanella algae</name>
    <dbReference type="NCBI Taxonomy" id="38313"/>
    <lineage>
        <taxon>Bacteria</taxon>
        <taxon>Pseudomonadati</taxon>
        <taxon>Pseudomonadota</taxon>
        <taxon>Gammaproteobacteria</taxon>
        <taxon>Alteromonadales</taxon>
        <taxon>Shewanellaceae</taxon>
        <taxon>Shewanella</taxon>
    </lineage>
</organism>
<dbReference type="EC" id="4.98.1.1" evidence="9 10"/>
<dbReference type="EMBL" id="CP032664">
    <property type="protein sequence ID" value="QQO84295.1"/>
    <property type="molecule type" value="Genomic_DNA"/>
</dbReference>
<keyword evidence="5 9" id="KW-0350">Heme biosynthesis</keyword>
<dbReference type="SUPFAM" id="SSF53800">
    <property type="entry name" value="Chelatase"/>
    <property type="match status" value="1"/>
</dbReference>
<dbReference type="Gene3D" id="3.40.50.1400">
    <property type="match status" value="2"/>
</dbReference>
<evidence type="ECO:0000256" key="1">
    <source>
        <dbReference type="ARBA" id="ARBA00007718"/>
    </source>
</evidence>
<dbReference type="HAMAP" id="MF_00323">
    <property type="entry name" value="Ferrochelatase"/>
    <property type="match status" value="1"/>
</dbReference>
<sequence length="345" mass="38663">MLTWRHLSRNRNNTVQDTRPPFGVLLVNLGTPSAPTKAAVRAFLKRFLSDQRVVDLSPWLWQPLLQGIILNTRPGKVAKLYQSIWQAEGSPLMVVSKQQRQALAELLREQTGCHIPVELGMSYGSPSLNDGLTALKNASVDRVLVLPLYPQYSCSTVASVFDGVAAALKLERNLPELRFVRDYHDKPGYIQALAGSVRSHWQREGRGQRLLMSFHGVPERYIKEGDPYRSQCETTAKLLAAELGLGEGEWQLCFQSRFGKEPWLTPYTDELLESLPGQGITAVDIMSPAFAADCLETLEEIAQGGRESFLEAGGKQYQFIPCLNAQSAHMRFLADLVKFHTENWH</sequence>
<keyword evidence="2 9" id="KW-0963">Cytoplasm</keyword>
<dbReference type="PANTHER" id="PTHR11108:SF1">
    <property type="entry name" value="FERROCHELATASE, MITOCHONDRIAL"/>
    <property type="match status" value="1"/>
</dbReference>
<evidence type="ECO:0000313" key="11">
    <source>
        <dbReference type="EMBL" id="QQO84295.1"/>
    </source>
</evidence>
<accession>A0A7T8EDE3</accession>
<dbReference type="CDD" id="cd03411">
    <property type="entry name" value="Ferrochelatase_N"/>
    <property type="match status" value="1"/>
</dbReference>
<comment type="subcellular location">
    <subcellularLocation>
        <location evidence="9 10">Cytoplasm</location>
    </subcellularLocation>
</comment>
<dbReference type="RefSeq" id="WP_037475564.1">
    <property type="nucleotide sequence ID" value="NZ_CP032664.1"/>
</dbReference>